<keyword evidence="7 11" id="KW-0067">ATP-binding</keyword>
<dbReference type="InterPro" id="IPR001645">
    <property type="entry name" value="Folylpolyglutamate_synth"/>
</dbReference>
<dbReference type="EC" id="6.3.2.17" evidence="3"/>
<keyword evidence="4 11" id="KW-0436">Ligase</keyword>
<keyword evidence="6 11" id="KW-0547">Nucleotide-binding</keyword>
<evidence type="ECO:0000256" key="10">
    <source>
        <dbReference type="ARBA" id="ARBA00047493"/>
    </source>
</evidence>
<gene>
    <name evidence="14" type="ORF">D4A47_11165</name>
</gene>
<dbReference type="Proteomes" id="UP000276301">
    <property type="component" value="Unassembled WGS sequence"/>
</dbReference>
<dbReference type="PROSITE" id="PS01011">
    <property type="entry name" value="FOLYLPOLYGLU_SYNT_1"/>
    <property type="match status" value="1"/>
</dbReference>
<dbReference type="InterPro" id="IPR004101">
    <property type="entry name" value="Mur_ligase_C"/>
</dbReference>
<evidence type="ECO:0000256" key="2">
    <source>
        <dbReference type="ARBA" id="ARBA00008276"/>
    </source>
</evidence>
<reference evidence="14 15" key="1">
    <citation type="submission" date="2018-10" db="EMBL/GenBank/DDBJ databases">
        <title>Anaerotruncus faecis sp. nov., isolated from human feces.</title>
        <authorList>
            <person name="Wang Y.-J."/>
        </authorList>
    </citation>
    <scope>NUCLEOTIDE SEQUENCE [LARGE SCALE GENOMIC DNA]</scope>
    <source>
        <strain evidence="14 15">22A2-44</strain>
    </source>
</reference>
<dbReference type="SUPFAM" id="SSF53244">
    <property type="entry name" value="MurD-like peptide ligases, peptide-binding domain"/>
    <property type="match status" value="1"/>
</dbReference>
<proteinExistence type="inferred from homology"/>
<dbReference type="PANTHER" id="PTHR11136:SF0">
    <property type="entry name" value="DIHYDROFOLATE SYNTHETASE-RELATED"/>
    <property type="match status" value="1"/>
</dbReference>
<evidence type="ECO:0000256" key="3">
    <source>
        <dbReference type="ARBA" id="ARBA00013025"/>
    </source>
</evidence>
<dbReference type="GO" id="GO:0005737">
    <property type="term" value="C:cytoplasm"/>
    <property type="evidence" value="ECO:0007669"/>
    <property type="project" value="TreeGrafter"/>
</dbReference>
<evidence type="ECO:0000313" key="14">
    <source>
        <dbReference type="EMBL" id="RLL08962.1"/>
    </source>
</evidence>
<comment type="cofactor">
    <cofactor evidence="1">
        <name>Mg(2+)</name>
        <dbReference type="ChEBI" id="CHEBI:18420"/>
    </cofactor>
</comment>
<evidence type="ECO:0000256" key="6">
    <source>
        <dbReference type="ARBA" id="ARBA00022741"/>
    </source>
</evidence>
<dbReference type="GO" id="GO:0004326">
    <property type="term" value="F:tetrahydrofolylpolyglutamate synthase activity"/>
    <property type="evidence" value="ECO:0007669"/>
    <property type="project" value="UniProtKB-EC"/>
</dbReference>
<evidence type="ECO:0000259" key="12">
    <source>
        <dbReference type="Pfam" id="PF02875"/>
    </source>
</evidence>
<dbReference type="RefSeq" id="WP_121587336.1">
    <property type="nucleotide sequence ID" value="NZ_RCHT01000026.1"/>
</dbReference>
<evidence type="ECO:0000256" key="1">
    <source>
        <dbReference type="ARBA" id="ARBA00001946"/>
    </source>
</evidence>
<dbReference type="PIRSF" id="PIRSF001563">
    <property type="entry name" value="Folylpolyglu_synth"/>
    <property type="match status" value="1"/>
</dbReference>
<keyword evidence="15" id="KW-1185">Reference proteome</keyword>
<sequence>MTYQEALSHIHSFGRFSAKPTLGRMEALMGLLGEPQERLRIVHVAGTNGKGSTCAMIASMLEAAGYRTGLYTSPFVLDFRERIQIDREMISRSELTESVERVSPLAARVNDLNEFEFVTAVAYDYFARKNCDVVVAEVGLGGTFDATNVVRRPLISVITQIGLDHTAVLGGTVAEIARAKAGIIKAGVPVVTCAAQDVDALAVIYEEACARGAPVIQPSPHPEWMKLGLEGTELGYRGCELHVPLAGRHQVDNAMTAFTVADELGRTPEFGKLLLGDAIPRGIASARIPARFEIVGRDPLVILDGAHNPQAARALADALSLAGDRPVTGVMGILADKDGGGALSALAPRLRRLICVTPKSPRALDAHLLAERADALGLRASAAHSAGEAVELARAVAASEGGVVAVCGSLYLASEVRALFFPGAKLE</sequence>
<dbReference type="PANTHER" id="PTHR11136">
    <property type="entry name" value="FOLYLPOLYGLUTAMATE SYNTHASE-RELATED"/>
    <property type="match status" value="1"/>
</dbReference>
<dbReference type="InterPro" id="IPR018109">
    <property type="entry name" value="Folylpolyglutamate_synth_CS"/>
</dbReference>
<comment type="catalytic activity">
    <reaction evidence="10">
        <text>(6S)-5,6,7,8-tetrahydrofolyl-(gamma-L-Glu)(n) + L-glutamate + ATP = (6S)-5,6,7,8-tetrahydrofolyl-(gamma-L-Glu)(n+1) + ADP + phosphate + H(+)</text>
        <dbReference type="Rhea" id="RHEA:10580"/>
        <dbReference type="Rhea" id="RHEA-COMP:14738"/>
        <dbReference type="Rhea" id="RHEA-COMP:14740"/>
        <dbReference type="ChEBI" id="CHEBI:15378"/>
        <dbReference type="ChEBI" id="CHEBI:29985"/>
        <dbReference type="ChEBI" id="CHEBI:30616"/>
        <dbReference type="ChEBI" id="CHEBI:43474"/>
        <dbReference type="ChEBI" id="CHEBI:141005"/>
        <dbReference type="ChEBI" id="CHEBI:456216"/>
        <dbReference type="EC" id="6.3.2.17"/>
    </reaction>
</comment>
<dbReference type="Gene3D" id="3.90.190.20">
    <property type="entry name" value="Mur ligase, C-terminal domain"/>
    <property type="match status" value="1"/>
</dbReference>
<feature type="domain" description="Mur ligase central" evidence="13">
    <location>
        <begin position="44"/>
        <end position="261"/>
    </location>
</feature>
<evidence type="ECO:0000256" key="8">
    <source>
        <dbReference type="ARBA" id="ARBA00022842"/>
    </source>
</evidence>
<dbReference type="InterPro" id="IPR036615">
    <property type="entry name" value="Mur_ligase_C_dom_sf"/>
</dbReference>
<dbReference type="Gene3D" id="3.40.1190.10">
    <property type="entry name" value="Mur-like, catalytic domain"/>
    <property type="match status" value="1"/>
</dbReference>
<evidence type="ECO:0000256" key="5">
    <source>
        <dbReference type="ARBA" id="ARBA00022723"/>
    </source>
</evidence>
<keyword evidence="5" id="KW-0479">Metal-binding</keyword>
<dbReference type="AlphaFoldDB" id="A0A498CK04"/>
<comment type="caution">
    <text evidence="14">The sequence shown here is derived from an EMBL/GenBank/DDBJ whole genome shotgun (WGS) entry which is preliminary data.</text>
</comment>
<dbReference type="GO" id="GO:0008841">
    <property type="term" value="F:dihydrofolate synthase activity"/>
    <property type="evidence" value="ECO:0007669"/>
    <property type="project" value="TreeGrafter"/>
</dbReference>
<dbReference type="GO" id="GO:0046872">
    <property type="term" value="F:metal ion binding"/>
    <property type="evidence" value="ECO:0007669"/>
    <property type="project" value="UniProtKB-KW"/>
</dbReference>
<name>A0A498CK04_9FIRM</name>
<evidence type="ECO:0000313" key="15">
    <source>
        <dbReference type="Proteomes" id="UP000276301"/>
    </source>
</evidence>
<dbReference type="InterPro" id="IPR013221">
    <property type="entry name" value="Mur_ligase_cen"/>
</dbReference>
<evidence type="ECO:0000259" key="13">
    <source>
        <dbReference type="Pfam" id="PF08245"/>
    </source>
</evidence>
<protein>
    <recommendedName>
        <fullName evidence="3">tetrahydrofolate synthase</fullName>
        <ecNumber evidence="3">6.3.2.17</ecNumber>
    </recommendedName>
    <alternativeName>
        <fullName evidence="9">Tetrahydrofolylpolyglutamate synthase</fullName>
    </alternativeName>
</protein>
<dbReference type="InterPro" id="IPR036565">
    <property type="entry name" value="Mur-like_cat_sf"/>
</dbReference>
<evidence type="ECO:0000256" key="7">
    <source>
        <dbReference type="ARBA" id="ARBA00022840"/>
    </source>
</evidence>
<dbReference type="GO" id="GO:0005524">
    <property type="term" value="F:ATP binding"/>
    <property type="evidence" value="ECO:0007669"/>
    <property type="project" value="UniProtKB-KW"/>
</dbReference>
<accession>A0A498CK04</accession>
<comment type="similarity">
    <text evidence="2 11">Belongs to the folylpolyglutamate synthase family.</text>
</comment>
<organism evidence="14 15">
    <name type="scientific">Anaerotruncus massiliensis</name>
    <name type="common">ex Liu et al. 2021</name>
    <dbReference type="NCBI Taxonomy" id="2321404"/>
    <lineage>
        <taxon>Bacteria</taxon>
        <taxon>Bacillati</taxon>
        <taxon>Bacillota</taxon>
        <taxon>Clostridia</taxon>
        <taxon>Eubacteriales</taxon>
        <taxon>Oscillospiraceae</taxon>
        <taxon>Anaerotruncus</taxon>
    </lineage>
</organism>
<evidence type="ECO:0000256" key="11">
    <source>
        <dbReference type="PIRNR" id="PIRNR001563"/>
    </source>
</evidence>
<dbReference type="SUPFAM" id="SSF53623">
    <property type="entry name" value="MurD-like peptide ligases, catalytic domain"/>
    <property type="match status" value="1"/>
</dbReference>
<dbReference type="NCBIfam" id="TIGR01499">
    <property type="entry name" value="folC"/>
    <property type="match status" value="1"/>
</dbReference>
<feature type="domain" description="Mur ligase C-terminal" evidence="12">
    <location>
        <begin position="291"/>
        <end position="409"/>
    </location>
</feature>
<dbReference type="FunFam" id="3.40.1190.10:FF:000011">
    <property type="entry name" value="Folylpolyglutamate synthase/dihydrofolate synthase"/>
    <property type="match status" value="1"/>
</dbReference>
<dbReference type="EMBL" id="RCHT01000026">
    <property type="protein sequence ID" value="RLL08962.1"/>
    <property type="molecule type" value="Genomic_DNA"/>
</dbReference>
<evidence type="ECO:0000256" key="4">
    <source>
        <dbReference type="ARBA" id="ARBA00022598"/>
    </source>
</evidence>
<dbReference type="Pfam" id="PF08245">
    <property type="entry name" value="Mur_ligase_M"/>
    <property type="match status" value="1"/>
</dbReference>
<evidence type="ECO:0000256" key="9">
    <source>
        <dbReference type="ARBA" id="ARBA00030592"/>
    </source>
</evidence>
<dbReference type="Pfam" id="PF02875">
    <property type="entry name" value="Mur_ligase_C"/>
    <property type="match status" value="1"/>
</dbReference>
<keyword evidence="8" id="KW-0460">Magnesium</keyword>